<dbReference type="RefSeq" id="WP_109228918.1">
    <property type="nucleotide sequence ID" value="NZ_PYHR01000002.1"/>
</dbReference>
<keyword evidence="12" id="KW-0830">Ubiquinone</keyword>
<evidence type="ECO:0000256" key="1">
    <source>
        <dbReference type="ARBA" id="ARBA00010277"/>
    </source>
</evidence>
<evidence type="ECO:0000256" key="11">
    <source>
        <dbReference type="ARBA" id="ARBA00023136"/>
    </source>
</evidence>
<dbReference type="InterPro" id="IPR010226">
    <property type="entry name" value="NADH_quinone_OxRdtase_chainI"/>
</dbReference>
<proteinExistence type="inferred from homology"/>
<evidence type="ECO:0000256" key="12">
    <source>
        <dbReference type="HAMAP-Rule" id="MF_01351"/>
    </source>
</evidence>
<feature type="binding site" evidence="12">
    <location>
        <position position="112"/>
    </location>
    <ligand>
        <name>[4Fe-4S] cluster</name>
        <dbReference type="ChEBI" id="CHEBI:49883"/>
        <label>2</label>
    </ligand>
</feature>
<evidence type="ECO:0000313" key="15">
    <source>
        <dbReference type="EMBL" id="PWD50537.1"/>
    </source>
</evidence>
<dbReference type="GO" id="GO:0005506">
    <property type="term" value="F:iron ion binding"/>
    <property type="evidence" value="ECO:0007669"/>
    <property type="project" value="UniProtKB-UniRule"/>
</dbReference>
<organism evidence="15 16">
    <name type="scientific">Serinibacter arcticus</name>
    <dbReference type="NCBI Taxonomy" id="1655435"/>
    <lineage>
        <taxon>Bacteria</taxon>
        <taxon>Bacillati</taxon>
        <taxon>Actinomycetota</taxon>
        <taxon>Actinomycetes</taxon>
        <taxon>Micrococcales</taxon>
        <taxon>Beutenbergiaceae</taxon>
        <taxon>Serinibacter</taxon>
    </lineage>
</organism>
<evidence type="ECO:0000256" key="6">
    <source>
        <dbReference type="ARBA" id="ARBA00022737"/>
    </source>
</evidence>
<evidence type="ECO:0000256" key="10">
    <source>
        <dbReference type="ARBA" id="ARBA00023027"/>
    </source>
</evidence>
<dbReference type="NCBIfam" id="NF004537">
    <property type="entry name" value="PRK05888.1-3"/>
    <property type="match status" value="1"/>
</dbReference>
<dbReference type="GO" id="GO:0050136">
    <property type="term" value="F:NADH dehydrogenase (quinone) (non-electrogenic) activity"/>
    <property type="evidence" value="ECO:0007669"/>
    <property type="project" value="UniProtKB-UniRule"/>
</dbReference>
<dbReference type="EC" id="7.1.1.-" evidence="12"/>
<keyword evidence="7 12" id="KW-1278">Translocase</keyword>
<keyword evidence="2 12" id="KW-1003">Cell membrane</keyword>
<feature type="domain" description="4Fe-4S ferredoxin-type" evidence="14">
    <location>
        <begin position="57"/>
        <end position="87"/>
    </location>
</feature>
<dbReference type="NCBIfam" id="TIGR01971">
    <property type="entry name" value="NuoI"/>
    <property type="match status" value="1"/>
</dbReference>
<keyword evidence="16" id="KW-1185">Reference proteome</keyword>
<feature type="binding site" evidence="12">
    <location>
        <position position="118"/>
    </location>
    <ligand>
        <name>[4Fe-4S] cluster</name>
        <dbReference type="ChEBI" id="CHEBI:49883"/>
        <label>2</label>
    </ligand>
</feature>
<keyword evidence="8 12" id="KW-0408">Iron</keyword>
<comment type="function">
    <text evidence="12">NDH-1 shuttles electrons from NADH, via FMN and iron-sulfur (Fe-S) centers, to quinones in the respiratory chain. The immediate electron acceptor for the enzyme in this species is believed to be ubiquinone. Couples the redox reaction to proton translocation (for every two electrons transferred, four hydrogen ions are translocated across the cytoplasmic membrane), and thus conserves the redox energy in a proton gradient.</text>
</comment>
<dbReference type="Gene3D" id="3.30.70.3270">
    <property type="match status" value="1"/>
</dbReference>
<dbReference type="AlphaFoldDB" id="A0A2U1ZU72"/>
<evidence type="ECO:0000256" key="3">
    <source>
        <dbReference type="ARBA" id="ARBA00022485"/>
    </source>
</evidence>
<dbReference type="FunFam" id="3.30.70.3270:FF:000007">
    <property type="entry name" value="NADH-quinone oxidoreductase subunit I"/>
    <property type="match status" value="1"/>
</dbReference>
<dbReference type="EMBL" id="PYHR01000002">
    <property type="protein sequence ID" value="PWD50537.1"/>
    <property type="molecule type" value="Genomic_DNA"/>
</dbReference>
<feature type="binding site" evidence="12">
    <location>
        <position position="67"/>
    </location>
    <ligand>
        <name>[4Fe-4S] cluster</name>
        <dbReference type="ChEBI" id="CHEBI:49883"/>
        <label>1</label>
    </ligand>
</feature>
<feature type="binding site" evidence="12">
    <location>
        <position position="77"/>
    </location>
    <ligand>
        <name>[4Fe-4S] cluster</name>
        <dbReference type="ChEBI" id="CHEBI:49883"/>
        <label>2</label>
    </ligand>
</feature>
<comment type="cofactor">
    <cofactor evidence="12">
        <name>[4Fe-4S] cluster</name>
        <dbReference type="ChEBI" id="CHEBI:49883"/>
    </cofactor>
    <text evidence="12">Binds 2 [4Fe-4S] clusters per subunit.</text>
</comment>
<dbReference type="SUPFAM" id="SSF54862">
    <property type="entry name" value="4Fe-4S ferredoxins"/>
    <property type="match status" value="1"/>
</dbReference>
<feature type="domain" description="4Fe-4S ferredoxin-type" evidence="14">
    <location>
        <begin position="103"/>
        <end position="132"/>
    </location>
</feature>
<name>A0A2U1ZU72_9MICO</name>
<protein>
    <recommendedName>
        <fullName evidence="12">NADH-quinone oxidoreductase subunit I</fullName>
        <ecNumber evidence="12">7.1.1.-</ecNumber>
    </recommendedName>
    <alternativeName>
        <fullName evidence="12">NADH dehydrogenase I subunit I</fullName>
    </alternativeName>
    <alternativeName>
        <fullName evidence="12">NDH-1 subunit I</fullName>
    </alternativeName>
</protein>
<feature type="binding site" evidence="12">
    <location>
        <position position="70"/>
    </location>
    <ligand>
        <name>[4Fe-4S] cluster</name>
        <dbReference type="ChEBI" id="CHEBI:49883"/>
        <label>1</label>
    </ligand>
</feature>
<comment type="similarity">
    <text evidence="1 12">Belongs to the complex I 23 kDa subunit family.</text>
</comment>
<dbReference type="InterPro" id="IPR017896">
    <property type="entry name" value="4Fe4S_Fe-S-bd"/>
</dbReference>
<keyword evidence="6" id="KW-0677">Repeat</keyword>
<evidence type="ECO:0000259" key="14">
    <source>
        <dbReference type="PROSITE" id="PS51379"/>
    </source>
</evidence>
<evidence type="ECO:0000313" key="16">
    <source>
        <dbReference type="Proteomes" id="UP000245166"/>
    </source>
</evidence>
<dbReference type="Pfam" id="PF12838">
    <property type="entry name" value="Fer4_7"/>
    <property type="match status" value="1"/>
</dbReference>
<dbReference type="PROSITE" id="PS00198">
    <property type="entry name" value="4FE4S_FER_1"/>
    <property type="match status" value="1"/>
</dbReference>
<comment type="caution">
    <text evidence="15">The sequence shown here is derived from an EMBL/GenBank/DDBJ whole genome shotgun (WGS) entry which is preliminary data.</text>
</comment>
<feature type="binding site" evidence="12">
    <location>
        <position position="73"/>
    </location>
    <ligand>
        <name>[4Fe-4S] cluster</name>
        <dbReference type="ChEBI" id="CHEBI:49883"/>
        <label>1</label>
    </ligand>
</feature>
<gene>
    <name evidence="12" type="primary">nuoI</name>
    <name evidence="15" type="ORF">C8046_07620</name>
</gene>
<sequence>MAEEKKSAGLGKALGELLAPVAGFGVTFSNMFRPTVTEQYPFVKHPTAPRYHGRHQLNRYPDGLEKCIGCELCAWACPADAIFVEGGDNTPDNQLSPGERNGRVYQINYLRCIFCGLCIEACPTRALTMTNEFELAGPTREGLIFTKEDLLAPLKEGMLAAPHPMVEGTTDGDYYRGEVTGPTQSQVDWVEENRPEDPTLAAAGKAAREAAK</sequence>
<feature type="binding site" evidence="12">
    <location>
        <position position="122"/>
    </location>
    <ligand>
        <name>[4Fe-4S] cluster</name>
        <dbReference type="ChEBI" id="CHEBI:49883"/>
        <label>1</label>
    </ligand>
</feature>
<dbReference type="PANTHER" id="PTHR10849:SF20">
    <property type="entry name" value="NADH DEHYDROGENASE [UBIQUINONE] IRON-SULFUR PROTEIN 8, MITOCHONDRIAL"/>
    <property type="match status" value="1"/>
</dbReference>
<dbReference type="Proteomes" id="UP000245166">
    <property type="component" value="Unassembled WGS sequence"/>
</dbReference>
<evidence type="ECO:0000256" key="2">
    <source>
        <dbReference type="ARBA" id="ARBA00022475"/>
    </source>
</evidence>
<keyword evidence="10 12" id="KW-0520">NAD</keyword>
<keyword evidence="11 12" id="KW-0472">Membrane</keyword>
<keyword evidence="4 12" id="KW-0874">Quinone</keyword>
<keyword evidence="9 12" id="KW-0411">Iron-sulfur</keyword>
<evidence type="ECO:0000256" key="5">
    <source>
        <dbReference type="ARBA" id="ARBA00022723"/>
    </source>
</evidence>
<evidence type="ECO:0000256" key="13">
    <source>
        <dbReference type="SAM" id="MobiDB-lite"/>
    </source>
</evidence>
<keyword evidence="3 12" id="KW-0004">4Fe-4S</keyword>
<evidence type="ECO:0000256" key="4">
    <source>
        <dbReference type="ARBA" id="ARBA00022719"/>
    </source>
</evidence>
<comment type="subunit">
    <text evidence="12">NDH-1 is composed of 14 different subunits. Subunits NuoA, H, J, K, L, M, N constitute the membrane sector of the complex.</text>
</comment>
<dbReference type="HAMAP" id="MF_01351">
    <property type="entry name" value="NDH1_NuoI"/>
    <property type="match status" value="1"/>
</dbReference>
<feature type="region of interest" description="Disordered" evidence="13">
    <location>
        <begin position="177"/>
        <end position="212"/>
    </location>
</feature>
<feature type="binding site" evidence="12">
    <location>
        <position position="115"/>
    </location>
    <ligand>
        <name>[4Fe-4S] cluster</name>
        <dbReference type="ChEBI" id="CHEBI:49883"/>
        <label>2</label>
    </ligand>
</feature>
<comment type="subcellular location">
    <subcellularLocation>
        <location evidence="12">Cell membrane</location>
        <topology evidence="12">Peripheral membrane protein</topology>
    </subcellularLocation>
</comment>
<dbReference type="PROSITE" id="PS51379">
    <property type="entry name" value="4FE4S_FER_2"/>
    <property type="match status" value="2"/>
</dbReference>
<accession>A0A2U1ZU72</accession>
<reference evidence="15 16" key="1">
    <citation type="submission" date="2018-03" db="EMBL/GenBank/DDBJ databases">
        <title>Genome assembly of novel Miniimonas species PCH200.</title>
        <authorList>
            <person name="Thakur V."/>
            <person name="Kumar V."/>
            <person name="Singh D."/>
        </authorList>
    </citation>
    <scope>NUCLEOTIDE SEQUENCE [LARGE SCALE GENOMIC DNA]</scope>
    <source>
        <strain evidence="15 16">PCH200</strain>
    </source>
</reference>
<keyword evidence="5 12" id="KW-0479">Metal-binding</keyword>
<comment type="catalytic activity">
    <reaction evidence="12">
        <text>a quinone + NADH + 5 H(+)(in) = a quinol + NAD(+) + 4 H(+)(out)</text>
        <dbReference type="Rhea" id="RHEA:57888"/>
        <dbReference type="ChEBI" id="CHEBI:15378"/>
        <dbReference type="ChEBI" id="CHEBI:24646"/>
        <dbReference type="ChEBI" id="CHEBI:57540"/>
        <dbReference type="ChEBI" id="CHEBI:57945"/>
        <dbReference type="ChEBI" id="CHEBI:132124"/>
    </reaction>
</comment>
<dbReference type="GO" id="GO:0005886">
    <property type="term" value="C:plasma membrane"/>
    <property type="evidence" value="ECO:0007669"/>
    <property type="project" value="UniProtKB-SubCell"/>
</dbReference>
<dbReference type="OrthoDB" id="9808559at2"/>
<evidence type="ECO:0000256" key="9">
    <source>
        <dbReference type="ARBA" id="ARBA00023014"/>
    </source>
</evidence>
<dbReference type="InterPro" id="IPR017900">
    <property type="entry name" value="4Fe4S_Fe_S_CS"/>
</dbReference>
<dbReference type="GO" id="GO:0048038">
    <property type="term" value="F:quinone binding"/>
    <property type="evidence" value="ECO:0007669"/>
    <property type="project" value="UniProtKB-KW"/>
</dbReference>
<dbReference type="PANTHER" id="PTHR10849">
    <property type="entry name" value="NADH DEHYDROGENASE UBIQUINONE IRON-SULFUR PROTEIN 8, MITOCHONDRIAL"/>
    <property type="match status" value="1"/>
</dbReference>
<dbReference type="GO" id="GO:0009060">
    <property type="term" value="P:aerobic respiration"/>
    <property type="evidence" value="ECO:0007669"/>
    <property type="project" value="TreeGrafter"/>
</dbReference>
<evidence type="ECO:0000256" key="7">
    <source>
        <dbReference type="ARBA" id="ARBA00022967"/>
    </source>
</evidence>
<dbReference type="GO" id="GO:0051539">
    <property type="term" value="F:4 iron, 4 sulfur cluster binding"/>
    <property type="evidence" value="ECO:0007669"/>
    <property type="project" value="UniProtKB-KW"/>
</dbReference>
<evidence type="ECO:0000256" key="8">
    <source>
        <dbReference type="ARBA" id="ARBA00023004"/>
    </source>
</evidence>